<dbReference type="InterPro" id="IPR000276">
    <property type="entry name" value="GPCR_Rhodpsn"/>
</dbReference>
<feature type="domain" description="G-protein coupled receptors family 1 profile" evidence="7">
    <location>
        <begin position="18"/>
        <end position="118"/>
    </location>
</feature>
<evidence type="ECO:0000259" key="7">
    <source>
        <dbReference type="PROSITE" id="PS50262"/>
    </source>
</evidence>
<evidence type="ECO:0000313" key="8">
    <source>
        <dbReference type="EMBL" id="EHB00963.1"/>
    </source>
</evidence>
<evidence type="ECO:0000256" key="3">
    <source>
        <dbReference type="ARBA" id="ARBA00022989"/>
    </source>
</evidence>
<dbReference type="InterPro" id="IPR017452">
    <property type="entry name" value="GPCR_Rhodpsn_7TM"/>
</dbReference>
<accession>G5AVA2</accession>
<reference evidence="8 9" key="1">
    <citation type="journal article" date="2011" name="Nature">
        <title>Genome sequencing reveals insights into physiology and longevity of the naked mole rat.</title>
        <authorList>
            <person name="Kim E.B."/>
            <person name="Fang X."/>
            <person name="Fushan A.A."/>
            <person name="Huang Z."/>
            <person name="Lobanov A.V."/>
            <person name="Han L."/>
            <person name="Marino S.M."/>
            <person name="Sun X."/>
            <person name="Turanov A.A."/>
            <person name="Yang P."/>
            <person name="Yim S.H."/>
            <person name="Zhao X."/>
            <person name="Kasaikina M.V."/>
            <person name="Stoletzki N."/>
            <person name="Peng C."/>
            <person name="Polak P."/>
            <person name="Xiong Z."/>
            <person name="Kiezun A."/>
            <person name="Zhu Y."/>
            <person name="Chen Y."/>
            <person name="Kryukov G.V."/>
            <person name="Zhang Q."/>
            <person name="Peshkin L."/>
            <person name="Yang L."/>
            <person name="Bronson R.T."/>
            <person name="Buffenstein R."/>
            <person name="Wang B."/>
            <person name="Han C."/>
            <person name="Li Q."/>
            <person name="Chen L."/>
            <person name="Zhao W."/>
            <person name="Sunyaev S.R."/>
            <person name="Park T.J."/>
            <person name="Zhang G."/>
            <person name="Wang J."/>
            <person name="Gladyshev V.N."/>
        </authorList>
    </citation>
    <scope>NUCLEOTIDE SEQUENCE [LARGE SCALE GENOMIC DNA]</scope>
</reference>
<evidence type="ECO:0000256" key="6">
    <source>
        <dbReference type="SAM" id="Phobius"/>
    </source>
</evidence>
<keyword evidence="3 6" id="KW-1133">Transmembrane helix</keyword>
<evidence type="ECO:0000256" key="4">
    <source>
        <dbReference type="ARBA" id="ARBA00023136"/>
    </source>
</evidence>
<feature type="transmembrane region" description="Helical" evidence="6">
    <location>
        <begin position="20"/>
        <end position="40"/>
    </location>
</feature>
<dbReference type="GO" id="GO:0004930">
    <property type="term" value="F:G protein-coupled receptor activity"/>
    <property type="evidence" value="ECO:0007669"/>
    <property type="project" value="InterPro"/>
</dbReference>
<dbReference type="EMBL" id="JH167069">
    <property type="protein sequence ID" value="EHB00963.1"/>
    <property type="molecule type" value="Genomic_DNA"/>
</dbReference>
<keyword evidence="2 6" id="KW-0812">Transmembrane</keyword>
<protein>
    <submittedName>
        <fullName evidence="8">Olfactory receptor 287</fullName>
    </submittedName>
</protein>
<organism evidence="8 9">
    <name type="scientific">Heterocephalus glaber</name>
    <name type="common">Naked mole rat</name>
    <dbReference type="NCBI Taxonomy" id="10181"/>
    <lineage>
        <taxon>Eukaryota</taxon>
        <taxon>Metazoa</taxon>
        <taxon>Chordata</taxon>
        <taxon>Craniata</taxon>
        <taxon>Vertebrata</taxon>
        <taxon>Euteleostomi</taxon>
        <taxon>Mammalia</taxon>
        <taxon>Eutheria</taxon>
        <taxon>Euarchontoglires</taxon>
        <taxon>Glires</taxon>
        <taxon>Rodentia</taxon>
        <taxon>Hystricomorpha</taxon>
        <taxon>Bathyergidae</taxon>
        <taxon>Heterocephalus</taxon>
    </lineage>
</organism>
<dbReference type="SUPFAM" id="SSF81321">
    <property type="entry name" value="Family A G protein-coupled receptor-like"/>
    <property type="match status" value="1"/>
</dbReference>
<comment type="subcellular location">
    <subcellularLocation>
        <location evidence="1">Membrane</location>
        <topology evidence="1">Multi-pass membrane protein</topology>
    </subcellularLocation>
</comment>
<gene>
    <name evidence="8" type="ORF">GW7_07872</name>
</gene>
<sequence>MNVPVGSRGVVATRTVAENLAIIFLVGVHWHLQTPMYFFLCNLSFLDMWFTTAFVPKTLATFTSQSGAIPLAGCAAEMYFVSSLGCTEYFLLAAMAYDHYLWLQVRQGHRCGHDACPG</sequence>
<evidence type="ECO:0000313" key="9">
    <source>
        <dbReference type="Proteomes" id="UP000006813"/>
    </source>
</evidence>
<dbReference type="PANTHER" id="PTHR26453">
    <property type="entry name" value="OLFACTORY RECEPTOR"/>
    <property type="match status" value="1"/>
</dbReference>
<dbReference type="Proteomes" id="UP000006813">
    <property type="component" value="Unassembled WGS sequence"/>
</dbReference>
<keyword evidence="5 8" id="KW-0675">Receptor</keyword>
<evidence type="ECO:0000256" key="1">
    <source>
        <dbReference type="ARBA" id="ARBA00004141"/>
    </source>
</evidence>
<dbReference type="Pfam" id="PF00001">
    <property type="entry name" value="7tm_1"/>
    <property type="match status" value="1"/>
</dbReference>
<dbReference type="InParanoid" id="G5AVA2"/>
<dbReference type="PROSITE" id="PS50262">
    <property type="entry name" value="G_PROTEIN_RECEP_F1_2"/>
    <property type="match status" value="1"/>
</dbReference>
<evidence type="ECO:0000256" key="5">
    <source>
        <dbReference type="ARBA" id="ARBA00023170"/>
    </source>
</evidence>
<dbReference type="Gene3D" id="1.20.1070.10">
    <property type="entry name" value="Rhodopsin 7-helix transmembrane proteins"/>
    <property type="match status" value="1"/>
</dbReference>
<dbReference type="AlphaFoldDB" id="G5AVA2"/>
<name>G5AVA2_HETGA</name>
<evidence type="ECO:0000256" key="2">
    <source>
        <dbReference type="ARBA" id="ARBA00022692"/>
    </source>
</evidence>
<proteinExistence type="predicted"/>
<keyword evidence="4 6" id="KW-0472">Membrane</keyword>
<dbReference type="GO" id="GO:0016020">
    <property type="term" value="C:membrane"/>
    <property type="evidence" value="ECO:0007669"/>
    <property type="project" value="UniProtKB-SubCell"/>
</dbReference>